<protein>
    <submittedName>
        <fullName evidence="1">Uncharacterized protein</fullName>
    </submittedName>
</protein>
<evidence type="ECO:0000313" key="1">
    <source>
        <dbReference type="EMBL" id="KKK83212.1"/>
    </source>
</evidence>
<name>A0A0F8YP97_9ZZZZ</name>
<gene>
    <name evidence="1" type="ORF">LCGC14_2795650</name>
</gene>
<accession>A0A0F8YP97</accession>
<comment type="caution">
    <text evidence="1">The sequence shown here is derived from an EMBL/GenBank/DDBJ whole genome shotgun (WGS) entry which is preliminary data.</text>
</comment>
<dbReference type="AlphaFoldDB" id="A0A0F8YP97"/>
<proteinExistence type="predicted"/>
<dbReference type="EMBL" id="LAZR01052329">
    <property type="protein sequence ID" value="KKK83212.1"/>
    <property type="molecule type" value="Genomic_DNA"/>
</dbReference>
<sequence length="216" mass="24451">MQKRKGRFQRTERGFVMQQFIATMLIVSTLGISGDTTKISKEIEMPPIETVCLEPVNIENVSIWVPAVKSGPFINRSCKPRGNLGLSSTLPASVKHVKKEYCPPQAARLLAEISSAYHSESLPLTIFNGWQWEYLYNLSQYFSATYGLPARGGCWENCWEAVMTISWGQIKPQWLSIESLGKFDARRGDTKTESELAVSTFNSVRIRHGYPKERKL</sequence>
<reference evidence="1" key="1">
    <citation type="journal article" date="2015" name="Nature">
        <title>Complex archaea that bridge the gap between prokaryotes and eukaryotes.</title>
        <authorList>
            <person name="Spang A."/>
            <person name="Saw J.H."/>
            <person name="Jorgensen S.L."/>
            <person name="Zaremba-Niedzwiedzka K."/>
            <person name="Martijn J."/>
            <person name="Lind A.E."/>
            <person name="van Eijk R."/>
            <person name="Schleper C."/>
            <person name="Guy L."/>
            <person name="Ettema T.J."/>
        </authorList>
    </citation>
    <scope>NUCLEOTIDE SEQUENCE</scope>
</reference>
<organism evidence="1">
    <name type="scientific">marine sediment metagenome</name>
    <dbReference type="NCBI Taxonomy" id="412755"/>
    <lineage>
        <taxon>unclassified sequences</taxon>
        <taxon>metagenomes</taxon>
        <taxon>ecological metagenomes</taxon>
    </lineage>
</organism>